<dbReference type="PANTHER" id="PTHR33452:SF1">
    <property type="entry name" value="INNER MEMBRANE PROTEIN YPHA-RELATED"/>
    <property type="match status" value="1"/>
</dbReference>
<evidence type="ECO:0000256" key="5">
    <source>
        <dbReference type="ARBA" id="ARBA00022989"/>
    </source>
</evidence>
<comment type="similarity">
    <text evidence="2">Belongs to the DoxX family.</text>
</comment>
<keyword evidence="9" id="KW-1185">Reference proteome</keyword>
<reference evidence="8 9" key="1">
    <citation type="submission" date="2024-10" db="EMBL/GenBank/DDBJ databases">
        <title>The Natural Products Discovery Center: Release of the First 8490 Sequenced Strains for Exploring Actinobacteria Biosynthetic Diversity.</title>
        <authorList>
            <person name="Kalkreuter E."/>
            <person name="Kautsar S.A."/>
            <person name="Yang D."/>
            <person name="Bader C.D."/>
            <person name="Teijaro C.N."/>
            <person name="Fluegel L."/>
            <person name="Davis C.M."/>
            <person name="Simpson J.R."/>
            <person name="Lauterbach L."/>
            <person name="Steele A.D."/>
            <person name="Gui C."/>
            <person name="Meng S."/>
            <person name="Li G."/>
            <person name="Viehrig K."/>
            <person name="Ye F."/>
            <person name="Su P."/>
            <person name="Kiefer A.F."/>
            <person name="Nichols A."/>
            <person name="Cepeda A.J."/>
            <person name="Yan W."/>
            <person name="Fan B."/>
            <person name="Jiang Y."/>
            <person name="Adhikari A."/>
            <person name="Zheng C.-J."/>
            <person name="Schuster L."/>
            <person name="Cowan T.M."/>
            <person name="Smanski M.J."/>
            <person name="Chevrette M.G."/>
            <person name="De Carvalho L.P.S."/>
            <person name="Shen B."/>
        </authorList>
    </citation>
    <scope>NUCLEOTIDE SEQUENCE [LARGE SCALE GENOMIC DNA]</scope>
    <source>
        <strain evidence="8 9">NPDC002173</strain>
    </source>
</reference>
<keyword evidence="3" id="KW-1003">Cell membrane</keyword>
<keyword evidence="6 7" id="KW-0472">Membrane</keyword>
<accession>A0ABW6STT0</accession>
<dbReference type="InterPro" id="IPR051907">
    <property type="entry name" value="DoxX-like_oxidoreductase"/>
</dbReference>
<dbReference type="RefSeq" id="WP_387412783.1">
    <property type="nucleotide sequence ID" value="NZ_JBIASD010000011.1"/>
</dbReference>
<sequence length="147" mass="14979">MMRRALYAVAALIGRGVLGAVFMTHGWEKYGHGVDAVATQFASADVPLPHVSAVFAIMAELGGGCLLLLGLLTPVAGIAVGMVAAGAFLYVHAPNGIGENGGLELVLALGALALLVAVAGPGPVSLDHLLAGRMRARRREEMVQASV</sequence>
<dbReference type="Proteomes" id="UP001602013">
    <property type="component" value="Unassembled WGS sequence"/>
</dbReference>
<evidence type="ECO:0000256" key="4">
    <source>
        <dbReference type="ARBA" id="ARBA00022692"/>
    </source>
</evidence>
<organism evidence="8 9">
    <name type="scientific">Microtetraspora malaysiensis</name>
    <dbReference type="NCBI Taxonomy" id="161358"/>
    <lineage>
        <taxon>Bacteria</taxon>
        <taxon>Bacillati</taxon>
        <taxon>Actinomycetota</taxon>
        <taxon>Actinomycetes</taxon>
        <taxon>Streptosporangiales</taxon>
        <taxon>Streptosporangiaceae</taxon>
        <taxon>Microtetraspora</taxon>
    </lineage>
</organism>
<feature type="transmembrane region" description="Helical" evidence="7">
    <location>
        <begin position="76"/>
        <end position="93"/>
    </location>
</feature>
<comment type="subcellular location">
    <subcellularLocation>
        <location evidence="1">Cell membrane</location>
        <topology evidence="1">Multi-pass membrane protein</topology>
    </subcellularLocation>
</comment>
<evidence type="ECO:0000256" key="1">
    <source>
        <dbReference type="ARBA" id="ARBA00004651"/>
    </source>
</evidence>
<comment type="caution">
    <text evidence="8">The sequence shown here is derived from an EMBL/GenBank/DDBJ whole genome shotgun (WGS) entry which is preliminary data.</text>
</comment>
<keyword evidence="5 7" id="KW-1133">Transmembrane helix</keyword>
<gene>
    <name evidence="8" type="ORF">ACFYXI_19005</name>
</gene>
<name>A0ABW6STT0_9ACTN</name>
<protein>
    <submittedName>
        <fullName evidence="8">DoxX family protein</fullName>
    </submittedName>
</protein>
<evidence type="ECO:0000256" key="2">
    <source>
        <dbReference type="ARBA" id="ARBA00006679"/>
    </source>
</evidence>
<dbReference type="InterPro" id="IPR032808">
    <property type="entry name" value="DoxX"/>
</dbReference>
<feature type="transmembrane region" description="Helical" evidence="7">
    <location>
        <begin position="51"/>
        <end position="69"/>
    </location>
</feature>
<keyword evidence="4 7" id="KW-0812">Transmembrane</keyword>
<evidence type="ECO:0000313" key="8">
    <source>
        <dbReference type="EMBL" id="MFF3667688.1"/>
    </source>
</evidence>
<dbReference type="Pfam" id="PF07681">
    <property type="entry name" value="DoxX"/>
    <property type="match status" value="1"/>
</dbReference>
<evidence type="ECO:0000313" key="9">
    <source>
        <dbReference type="Proteomes" id="UP001602013"/>
    </source>
</evidence>
<evidence type="ECO:0000256" key="6">
    <source>
        <dbReference type="ARBA" id="ARBA00023136"/>
    </source>
</evidence>
<dbReference type="PANTHER" id="PTHR33452">
    <property type="entry name" value="OXIDOREDUCTASE CATD-RELATED"/>
    <property type="match status" value="1"/>
</dbReference>
<feature type="transmembrane region" description="Helical" evidence="7">
    <location>
        <begin position="105"/>
        <end position="130"/>
    </location>
</feature>
<dbReference type="EMBL" id="JBIASD010000011">
    <property type="protein sequence ID" value="MFF3667688.1"/>
    <property type="molecule type" value="Genomic_DNA"/>
</dbReference>
<proteinExistence type="inferred from homology"/>
<evidence type="ECO:0000256" key="7">
    <source>
        <dbReference type="SAM" id="Phobius"/>
    </source>
</evidence>
<evidence type="ECO:0000256" key="3">
    <source>
        <dbReference type="ARBA" id="ARBA00022475"/>
    </source>
</evidence>